<feature type="signal peptide" evidence="1">
    <location>
        <begin position="1"/>
        <end position="25"/>
    </location>
</feature>
<evidence type="ECO:0000313" key="3">
    <source>
        <dbReference type="Proteomes" id="UP000295673"/>
    </source>
</evidence>
<evidence type="ECO:0000313" key="2">
    <source>
        <dbReference type="EMBL" id="TCL09926.1"/>
    </source>
</evidence>
<keyword evidence="1" id="KW-0732">Signal</keyword>
<evidence type="ECO:0000256" key="1">
    <source>
        <dbReference type="SAM" id="SignalP"/>
    </source>
</evidence>
<evidence type="ECO:0008006" key="4">
    <source>
        <dbReference type="Google" id="ProtNLM"/>
    </source>
</evidence>
<proteinExistence type="predicted"/>
<dbReference type="AlphaFoldDB" id="A0A4R1NN83"/>
<dbReference type="EMBL" id="SMGR01000001">
    <property type="protein sequence ID" value="TCL09926.1"/>
    <property type="molecule type" value="Genomic_DNA"/>
</dbReference>
<feature type="chain" id="PRO_5020238136" description="Acid stress chaperone HdeA" evidence="1">
    <location>
        <begin position="26"/>
        <end position="115"/>
    </location>
</feature>
<organism evidence="2 3">
    <name type="scientific">Shimia isoporae</name>
    <dbReference type="NCBI Taxonomy" id="647720"/>
    <lineage>
        <taxon>Bacteria</taxon>
        <taxon>Pseudomonadati</taxon>
        <taxon>Pseudomonadota</taxon>
        <taxon>Alphaproteobacteria</taxon>
        <taxon>Rhodobacterales</taxon>
        <taxon>Roseobacteraceae</taxon>
    </lineage>
</organism>
<dbReference type="RefSeq" id="WP_243694337.1">
    <property type="nucleotide sequence ID" value="NZ_SMGR01000001.1"/>
</dbReference>
<reference evidence="2 3" key="1">
    <citation type="submission" date="2019-03" db="EMBL/GenBank/DDBJ databases">
        <title>Genomic Encyclopedia of Archaeal and Bacterial Type Strains, Phase II (KMG-II): from individual species to whole genera.</title>
        <authorList>
            <person name="Goeker M."/>
        </authorList>
    </citation>
    <scope>NUCLEOTIDE SEQUENCE [LARGE SCALE GENOMIC DNA]</scope>
    <source>
        <strain evidence="2 3">DSM 26433</strain>
    </source>
</reference>
<dbReference type="Proteomes" id="UP000295673">
    <property type="component" value="Unassembled WGS sequence"/>
</dbReference>
<gene>
    <name evidence="2" type="ORF">BXY66_1993</name>
</gene>
<comment type="caution">
    <text evidence="2">The sequence shown here is derived from an EMBL/GenBank/DDBJ whole genome shotgun (WGS) entry which is preliminary data.</text>
</comment>
<accession>A0A4R1NN83</accession>
<keyword evidence="3" id="KW-1185">Reference proteome</keyword>
<name>A0A4R1NN83_9RHOB</name>
<sequence>MSVSVFLRGVTALALGVTLVMPASAGEKEDTCKLQGEVMGAVQQARLERVKQGDVVDTVMAANPDWPASMAAAMPQVVDFVYSQKRKDLKKVDLSQTAEAQCLESWDQIKQMQGG</sequence>
<protein>
    <recommendedName>
        <fullName evidence="4">Acid stress chaperone HdeA</fullName>
    </recommendedName>
</protein>